<reference evidence="2" key="1">
    <citation type="submission" date="2018-01" db="EMBL/GenBank/DDBJ databases">
        <title>An insight into the sialome of Amazonian anophelines.</title>
        <authorList>
            <person name="Ribeiro J.M."/>
            <person name="Scarpassa V."/>
            <person name="Calvo E."/>
        </authorList>
    </citation>
    <scope>NUCLEOTIDE SEQUENCE</scope>
    <source>
        <tissue evidence="2">Salivary glands</tissue>
    </source>
</reference>
<keyword evidence="1" id="KW-0812">Transmembrane</keyword>
<organism evidence="2">
    <name type="scientific">Anopheles braziliensis</name>
    <dbReference type="NCBI Taxonomy" id="58242"/>
    <lineage>
        <taxon>Eukaryota</taxon>
        <taxon>Metazoa</taxon>
        <taxon>Ecdysozoa</taxon>
        <taxon>Arthropoda</taxon>
        <taxon>Hexapoda</taxon>
        <taxon>Insecta</taxon>
        <taxon>Pterygota</taxon>
        <taxon>Neoptera</taxon>
        <taxon>Endopterygota</taxon>
        <taxon>Diptera</taxon>
        <taxon>Nematocera</taxon>
        <taxon>Culicoidea</taxon>
        <taxon>Culicidae</taxon>
        <taxon>Anophelinae</taxon>
        <taxon>Anopheles</taxon>
    </lineage>
</organism>
<sequence>MHRIAFSFALLPNTAHFLFLIFFLFEEFSSIHSGSCLSQFTNLLSHTCAAIGLPRLALVAHHPQAFLTQLD</sequence>
<keyword evidence="1" id="KW-0472">Membrane</keyword>
<name>A0A2M3ZM08_9DIPT</name>
<dbReference type="EMBL" id="GGFM01008815">
    <property type="protein sequence ID" value="MBW29566.1"/>
    <property type="molecule type" value="Transcribed_RNA"/>
</dbReference>
<evidence type="ECO:0000313" key="2">
    <source>
        <dbReference type="EMBL" id="MBW29566.1"/>
    </source>
</evidence>
<proteinExistence type="predicted"/>
<protein>
    <submittedName>
        <fullName evidence="2">Uncharacterized protein</fullName>
    </submittedName>
</protein>
<accession>A0A2M3ZM08</accession>
<evidence type="ECO:0000256" key="1">
    <source>
        <dbReference type="SAM" id="Phobius"/>
    </source>
</evidence>
<dbReference type="AlphaFoldDB" id="A0A2M3ZM08"/>
<keyword evidence="1" id="KW-1133">Transmembrane helix</keyword>
<feature type="transmembrane region" description="Helical" evidence="1">
    <location>
        <begin position="6"/>
        <end position="25"/>
    </location>
</feature>